<dbReference type="InterPro" id="IPR004045">
    <property type="entry name" value="Glutathione_S-Trfase_N"/>
</dbReference>
<dbReference type="EMBL" id="VVIM01000007">
    <property type="protein sequence ID" value="KAB0795769.1"/>
    <property type="molecule type" value="Genomic_DNA"/>
</dbReference>
<dbReference type="PROSITE" id="PS50405">
    <property type="entry name" value="GST_CTER"/>
    <property type="match status" value="1"/>
</dbReference>
<dbReference type="SFLD" id="SFLDG01153">
    <property type="entry name" value="Main.4:_Theta-like"/>
    <property type="match status" value="1"/>
</dbReference>
<evidence type="ECO:0000259" key="2">
    <source>
        <dbReference type="PROSITE" id="PS50404"/>
    </source>
</evidence>
<organism evidence="4">
    <name type="scientific">Photinus pyralis</name>
    <name type="common">Common eastern firefly</name>
    <name type="synonym">Lampyris pyralis</name>
    <dbReference type="NCBI Taxonomy" id="7054"/>
    <lineage>
        <taxon>Eukaryota</taxon>
        <taxon>Metazoa</taxon>
        <taxon>Ecdysozoa</taxon>
        <taxon>Arthropoda</taxon>
        <taxon>Hexapoda</taxon>
        <taxon>Insecta</taxon>
        <taxon>Pterygota</taxon>
        <taxon>Neoptera</taxon>
        <taxon>Endopterygota</taxon>
        <taxon>Coleoptera</taxon>
        <taxon>Polyphaga</taxon>
        <taxon>Elateriformia</taxon>
        <taxon>Elateroidea</taxon>
        <taxon>Lampyridae</taxon>
        <taxon>Lampyrinae</taxon>
        <taxon>Photinus</taxon>
    </lineage>
</organism>
<dbReference type="PROSITE" id="PS50404">
    <property type="entry name" value="GST_NTER"/>
    <property type="match status" value="1"/>
</dbReference>
<dbReference type="InterPro" id="IPR010987">
    <property type="entry name" value="Glutathione-S-Trfase_C-like"/>
</dbReference>
<dbReference type="InterPro" id="IPR036282">
    <property type="entry name" value="Glutathione-S-Trfase_C_sf"/>
</dbReference>
<dbReference type="OrthoDB" id="2309723at2759"/>
<accession>A0A1Y1M5I4</accession>
<dbReference type="SUPFAM" id="SSF47616">
    <property type="entry name" value="GST C-terminal domain-like"/>
    <property type="match status" value="1"/>
</dbReference>
<feature type="domain" description="GST N-terminal" evidence="2">
    <location>
        <begin position="1"/>
        <end position="82"/>
    </location>
</feature>
<dbReference type="EMBL" id="GEZM01039901">
    <property type="protein sequence ID" value="JAV81099.1"/>
    <property type="molecule type" value="Transcribed_RNA"/>
</dbReference>
<comment type="subunit">
    <text evidence="1">Homodimer.</text>
</comment>
<dbReference type="Pfam" id="PF00043">
    <property type="entry name" value="GST_C"/>
    <property type="match status" value="1"/>
</dbReference>
<dbReference type="Gene3D" id="3.40.30.10">
    <property type="entry name" value="Glutaredoxin"/>
    <property type="match status" value="1"/>
</dbReference>
<dbReference type="Pfam" id="PF13417">
    <property type="entry name" value="GST_N_3"/>
    <property type="match status" value="1"/>
</dbReference>
<dbReference type="GO" id="GO:0004364">
    <property type="term" value="F:glutathione transferase activity"/>
    <property type="evidence" value="ECO:0007669"/>
    <property type="project" value="TreeGrafter"/>
</dbReference>
<sequence length="216" mass="24515">MVLTLYKMDMSSCCRAVLLTIKALDLPVEYVEVNLLKREASAPHIAKLNPRCKIPILEDNGAVIWDSHAINAYLVQTYGKDCKLYPSDAAGQANVQGWLYFDTEIFAKLNDLMVQVSTTRTISEQTYEEVRNIYHVLNNYLKEKKWITGDNVTIADFSLLSTIESFNCCLEVDPNKYANVARWLGEAQKLPFYEVTTKKGIEDLAGFLKFLLSAKK</sequence>
<name>A0A1Y1M5I4_PHOPY</name>
<dbReference type="FunFam" id="3.40.30.10:FF:000034">
    <property type="entry name" value="glutathione S-transferase 1"/>
    <property type="match status" value="1"/>
</dbReference>
<proteinExistence type="predicted"/>
<evidence type="ECO:0000313" key="6">
    <source>
        <dbReference type="Proteomes" id="UP000327044"/>
    </source>
</evidence>
<dbReference type="Gene3D" id="1.20.1050.10">
    <property type="match status" value="1"/>
</dbReference>
<evidence type="ECO:0000313" key="4">
    <source>
        <dbReference type="EMBL" id="JAV81099.1"/>
    </source>
</evidence>
<dbReference type="AlphaFoldDB" id="A0A1Y1M5I4"/>
<dbReference type="SFLD" id="SFLDS00019">
    <property type="entry name" value="Glutathione_Transferase_(cytos"/>
    <property type="match status" value="1"/>
</dbReference>
<evidence type="ECO:0000313" key="5">
    <source>
        <dbReference type="EMBL" id="KAB0795769.1"/>
    </source>
</evidence>
<reference evidence="4" key="1">
    <citation type="journal article" date="2016" name="Sci. Rep.">
        <title>Molecular characterization of firefly nuptial gifts: a multi-omics approach sheds light on postcopulatory sexual selection.</title>
        <authorList>
            <person name="Al-Wathiqui N."/>
            <person name="Fallon T.R."/>
            <person name="South A."/>
            <person name="Weng J.K."/>
            <person name="Lewis S.M."/>
        </authorList>
    </citation>
    <scope>NUCLEOTIDE SEQUENCE</scope>
</reference>
<keyword evidence="6" id="KW-1185">Reference proteome</keyword>
<evidence type="ECO:0000259" key="3">
    <source>
        <dbReference type="PROSITE" id="PS50405"/>
    </source>
</evidence>
<dbReference type="FunFam" id="1.20.1050.10:FF:000007">
    <property type="entry name" value="Glutathione S-transferase 1-1"/>
    <property type="match status" value="1"/>
</dbReference>
<dbReference type="PANTHER" id="PTHR43969:SF8">
    <property type="entry name" value="GLUTATHIONE S TRANSFERASE E13, ISOFORM A-RELATED"/>
    <property type="match status" value="1"/>
</dbReference>
<dbReference type="InterPro" id="IPR036249">
    <property type="entry name" value="Thioredoxin-like_sf"/>
</dbReference>
<reference evidence="5 6" key="2">
    <citation type="journal article" date="2018" name="Elife">
        <title>Firefly genomes illuminate parallel origins of bioluminescence in beetles.</title>
        <authorList>
            <person name="Fallon T.R."/>
            <person name="Lower S.E."/>
            <person name="Chang C.H."/>
            <person name="Bessho-Uehara M."/>
            <person name="Martin G.J."/>
            <person name="Bewick A.J."/>
            <person name="Behringer M."/>
            <person name="Debat H.J."/>
            <person name="Wong I."/>
            <person name="Day J.C."/>
            <person name="Suvorov A."/>
            <person name="Silva C.J."/>
            <person name="Stanger-Hall K.F."/>
            <person name="Hall D.W."/>
            <person name="Schmitz R.J."/>
            <person name="Nelson D.R."/>
            <person name="Lewis S.M."/>
            <person name="Shigenobu S."/>
            <person name="Bybee S.M."/>
            <person name="Larracuente A.M."/>
            <person name="Oba Y."/>
            <person name="Weng J.K."/>
        </authorList>
    </citation>
    <scope>NUCLEOTIDE SEQUENCE [LARGE SCALE GENOMIC DNA]</scope>
    <source>
        <strain evidence="5">1611_PpyrPB1</strain>
        <tissue evidence="5">Whole body</tissue>
    </source>
</reference>
<dbReference type="InParanoid" id="A0A1Y1M5I4"/>
<dbReference type="SUPFAM" id="SSF52833">
    <property type="entry name" value="Thioredoxin-like"/>
    <property type="match status" value="1"/>
</dbReference>
<dbReference type="SFLD" id="SFLDG00358">
    <property type="entry name" value="Main_(cytGST)"/>
    <property type="match status" value="1"/>
</dbReference>
<gene>
    <name evidence="5" type="ORF">PPYR_09830</name>
</gene>
<feature type="domain" description="GST C-terminal" evidence="3">
    <location>
        <begin position="88"/>
        <end position="207"/>
    </location>
</feature>
<dbReference type="PANTHER" id="PTHR43969">
    <property type="entry name" value="GLUTATHIONE S TRANSFERASE D10, ISOFORM A-RELATED"/>
    <property type="match status" value="1"/>
</dbReference>
<dbReference type="Proteomes" id="UP000327044">
    <property type="component" value="Unassembled WGS sequence"/>
</dbReference>
<reference evidence="5" key="3">
    <citation type="submission" date="2019-08" db="EMBL/GenBank/DDBJ databases">
        <authorList>
            <consortium name="Photinus pyralis genome working group"/>
            <person name="Fallon T.R."/>
            <person name="Sander Lower S.E."/>
            <person name="Weng J.-K."/>
        </authorList>
    </citation>
    <scope>NUCLEOTIDE SEQUENCE</scope>
    <source>
        <strain evidence="5">1611_PpyrPB1</strain>
        <tissue evidence="5">Whole body</tissue>
    </source>
</reference>
<dbReference type="InterPro" id="IPR004046">
    <property type="entry name" value="GST_C"/>
</dbReference>
<dbReference type="InterPro" id="IPR040079">
    <property type="entry name" value="Glutathione_S-Trfase"/>
</dbReference>
<dbReference type="GO" id="GO:0006749">
    <property type="term" value="P:glutathione metabolic process"/>
    <property type="evidence" value="ECO:0007669"/>
    <property type="project" value="TreeGrafter"/>
</dbReference>
<protein>
    <submittedName>
        <fullName evidence="4">Uncharacterized protein</fullName>
    </submittedName>
</protein>
<evidence type="ECO:0000256" key="1">
    <source>
        <dbReference type="ARBA" id="ARBA00011738"/>
    </source>
</evidence>